<reference evidence="13" key="1">
    <citation type="journal article" date="2014" name="Genome Biol. Evol.">
        <title>Pangenome evidence for extensive interdomain horizontal transfer affecting lineage core and shell genes in uncultured planktonic thaumarchaeota and euryarchaeota.</title>
        <authorList>
            <person name="Deschamps P."/>
            <person name="Zivanovic Y."/>
            <person name="Moreira D."/>
            <person name="Rodriguez-Valera F."/>
            <person name="Lopez-Garcia P."/>
        </authorList>
    </citation>
    <scope>NUCLEOTIDE SEQUENCE</scope>
</reference>
<keyword evidence="7 12" id="KW-0378">Hydrolase</keyword>
<comment type="similarity">
    <text evidence="2 12">Belongs to the UppP family.</text>
</comment>
<dbReference type="HAMAP" id="MF_01006">
    <property type="entry name" value="Undec_diphosphatase"/>
    <property type="match status" value="1"/>
</dbReference>
<dbReference type="GO" id="GO:0005886">
    <property type="term" value="C:plasma membrane"/>
    <property type="evidence" value="ECO:0007669"/>
    <property type="project" value="UniProtKB-SubCell"/>
</dbReference>
<feature type="transmembrane region" description="Helical" evidence="12">
    <location>
        <begin position="115"/>
        <end position="135"/>
    </location>
</feature>
<feature type="transmembrane region" description="Helical" evidence="12">
    <location>
        <begin position="155"/>
        <end position="176"/>
    </location>
</feature>
<feature type="transmembrane region" description="Helical" evidence="12">
    <location>
        <begin position="42"/>
        <end position="62"/>
    </location>
</feature>
<evidence type="ECO:0000256" key="3">
    <source>
        <dbReference type="ARBA" id="ARBA00012374"/>
    </source>
</evidence>
<evidence type="ECO:0000256" key="5">
    <source>
        <dbReference type="ARBA" id="ARBA00022475"/>
    </source>
</evidence>
<keyword evidence="6 12" id="KW-0812">Transmembrane</keyword>
<feature type="transmembrane region" description="Helical" evidence="12">
    <location>
        <begin position="86"/>
        <end position="108"/>
    </location>
</feature>
<comment type="function">
    <text evidence="12">Catalyzes the dephosphorylation of undecaprenyl diphosphate (UPP).</text>
</comment>
<proteinExistence type="inferred from homology"/>
<organism evidence="13">
    <name type="scientific">uncultured marine thaumarchaeote KM3_10_C07</name>
    <dbReference type="NCBI Taxonomy" id="1455986"/>
    <lineage>
        <taxon>Archaea</taxon>
        <taxon>Nitrososphaerota</taxon>
        <taxon>environmental samples</taxon>
    </lineage>
</organism>
<keyword evidence="9 12" id="KW-0472">Membrane</keyword>
<evidence type="ECO:0000256" key="10">
    <source>
        <dbReference type="ARBA" id="ARBA00032707"/>
    </source>
</evidence>
<dbReference type="InterPro" id="IPR003824">
    <property type="entry name" value="UppP"/>
</dbReference>
<feature type="transmembrane region" description="Helical" evidence="12">
    <location>
        <begin position="245"/>
        <end position="265"/>
    </location>
</feature>
<evidence type="ECO:0000256" key="9">
    <source>
        <dbReference type="ARBA" id="ARBA00023136"/>
    </source>
</evidence>
<feature type="transmembrane region" description="Helical" evidence="12">
    <location>
        <begin position="213"/>
        <end position="233"/>
    </location>
</feature>
<dbReference type="EC" id="3.6.1.27" evidence="3 12"/>
<accession>A0A075G7K8</accession>
<evidence type="ECO:0000256" key="12">
    <source>
        <dbReference type="HAMAP-Rule" id="MF_01006"/>
    </source>
</evidence>
<dbReference type="EMBL" id="KF900562">
    <property type="protein sequence ID" value="AIE99389.1"/>
    <property type="molecule type" value="Genomic_DNA"/>
</dbReference>
<keyword evidence="8 12" id="KW-1133">Transmembrane helix</keyword>
<dbReference type="PANTHER" id="PTHR30622:SF2">
    <property type="entry name" value="UNDECAPRENYL-DIPHOSPHATASE"/>
    <property type="match status" value="1"/>
</dbReference>
<evidence type="ECO:0000256" key="6">
    <source>
        <dbReference type="ARBA" id="ARBA00022692"/>
    </source>
</evidence>
<dbReference type="AlphaFoldDB" id="A0A075G7K8"/>
<evidence type="ECO:0000256" key="2">
    <source>
        <dbReference type="ARBA" id="ARBA00010621"/>
    </source>
</evidence>
<evidence type="ECO:0000256" key="8">
    <source>
        <dbReference type="ARBA" id="ARBA00022989"/>
    </source>
</evidence>
<gene>
    <name evidence="13" type="primary">bacA</name>
    <name evidence="12" type="synonym">uppP</name>
</gene>
<dbReference type="GO" id="GO:0050380">
    <property type="term" value="F:undecaprenyl-diphosphatase activity"/>
    <property type="evidence" value="ECO:0007669"/>
    <property type="project" value="UniProtKB-UniRule"/>
</dbReference>
<evidence type="ECO:0000256" key="4">
    <source>
        <dbReference type="ARBA" id="ARBA00021581"/>
    </source>
</evidence>
<feature type="transmembrane region" description="Helical" evidence="12">
    <location>
        <begin position="188"/>
        <end position="207"/>
    </location>
</feature>
<evidence type="ECO:0000256" key="1">
    <source>
        <dbReference type="ARBA" id="ARBA00004651"/>
    </source>
</evidence>
<keyword evidence="5 12" id="KW-1003">Cell membrane</keyword>
<sequence length="266" mass="29351">MDLSQIIIISIIQGIIEWLPISSQGNIIILMSEVFDYNIENALKLSIILHLGTLISACIYFRNEIFQIIVNLKDYKFGYSTETNSLTTFIILSTVSSSIVGLVIFSSLLDISGNFLFTLIIGLGLIITGIIQKTIKSDLKNERNLDSKVALATGILQGFAVIPGISRSGITTSYLLFRRFSPSTSLRLSFIMSIPAVLLANLFVIFVEGIQDLQFIELIIAVAFSCVSGLISISSFIKIAQRIRFWIFSIVVGGLLLIPYILNLIS</sequence>
<comment type="catalytic activity">
    <reaction evidence="11 12">
        <text>di-trans,octa-cis-undecaprenyl diphosphate + H2O = di-trans,octa-cis-undecaprenyl phosphate + phosphate + H(+)</text>
        <dbReference type="Rhea" id="RHEA:28094"/>
        <dbReference type="ChEBI" id="CHEBI:15377"/>
        <dbReference type="ChEBI" id="CHEBI:15378"/>
        <dbReference type="ChEBI" id="CHEBI:43474"/>
        <dbReference type="ChEBI" id="CHEBI:58405"/>
        <dbReference type="ChEBI" id="CHEBI:60392"/>
        <dbReference type="EC" id="3.6.1.27"/>
    </reaction>
</comment>
<dbReference type="PANTHER" id="PTHR30622">
    <property type="entry name" value="UNDECAPRENYL-DIPHOSPHATASE"/>
    <property type="match status" value="1"/>
</dbReference>
<protein>
    <recommendedName>
        <fullName evidence="4 12">Undecaprenyl-diphosphatase</fullName>
        <ecNumber evidence="3 12">3.6.1.27</ecNumber>
    </recommendedName>
    <alternativeName>
        <fullName evidence="10 12">Undecaprenyl pyrophosphate phosphatase</fullName>
    </alternativeName>
</protein>
<name>A0A075G7K8_9ARCH</name>
<comment type="subcellular location">
    <subcellularLocation>
        <location evidence="1 12">Cell membrane</location>
        <topology evidence="1 12">Multi-pass membrane protein</topology>
    </subcellularLocation>
</comment>
<dbReference type="Pfam" id="PF02673">
    <property type="entry name" value="BacA"/>
    <property type="match status" value="1"/>
</dbReference>
<evidence type="ECO:0000256" key="11">
    <source>
        <dbReference type="ARBA" id="ARBA00047594"/>
    </source>
</evidence>
<evidence type="ECO:0000313" key="13">
    <source>
        <dbReference type="EMBL" id="AIE99389.1"/>
    </source>
</evidence>
<evidence type="ECO:0000256" key="7">
    <source>
        <dbReference type="ARBA" id="ARBA00022801"/>
    </source>
</evidence>